<dbReference type="GO" id="GO:0015344">
    <property type="term" value="F:siderophore uptake transmembrane transporter activity"/>
    <property type="evidence" value="ECO:0007669"/>
    <property type="project" value="TreeGrafter"/>
</dbReference>
<dbReference type="InterPro" id="IPR039426">
    <property type="entry name" value="TonB-dep_rcpt-like"/>
</dbReference>
<keyword evidence="2 12" id="KW-0813">Transport</keyword>
<dbReference type="OrthoDB" id="127311at2"/>
<dbReference type="PROSITE" id="PS00018">
    <property type="entry name" value="EF_HAND_1"/>
    <property type="match status" value="1"/>
</dbReference>
<evidence type="ECO:0000256" key="13">
    <source>
        <dbReference type="RuleBase" id="RU003357"/>
    </source>
</evidence>
<keyword evidence="10 12" id="KW-0472">Membrane</keyword>
<dbReference type="PANTHER" id="PTHR32552">
    <property type="entry name" value="FERRICHROME IRON RECEPTOR-RELATED"/>
    <property type="match status" value="1"/>
</dbReference>
<keyword evidence="9 13" id="KW-0798">TonB box</keyword>
<evidence type="ECO:0000256" key="7">
    <source>
        <dbReference type="ARBA" id="ARBA00023004"/>
    </source>
</evidence>
<reference evidence="18" key="1">
    <citation type="submission" date="2018-08" db="EMBL/GenBank/DDBJ databases">
        <authorList>
            <person name="Zhang J."/>
            <person name="Du Z.-J."/>
        </authorList>
    </citation>
    <scope>NUCLEOTIDE SEQUENCE [LARGE SCALE GENOMIC DNA]</scope>
    <source>
        <strain evidence="18">KCTC 52655</strain>
    </source>
</reference>
<evidence type="ECO:0000256" key="5">
    <source>
        <dbReference type="ARBA" id="ARBA00022692"/>
    </source>
</evidence>
<keyword evidence="6 14" id="KW-0732">Signal</keyword>
<feature type="domain" description="TonB-dependent receptor plug" evidence="16">
    <location>
        <begin position="70"/>
        <end position="165"/>
    </location>
</feature>
<dbReference type="Proteomes" id="UP000256561">
    <property type="component" value="Unassembled WGS sequence"/>
</dbReference>
<evidence type="ECO:0000256" key="10">
    <source>
        <dbReference type="ARBA" id="ARBA00023136"/>
    </source>
</evidence>
<comment type="subcellular location">
    <subcellularLocation>
        <location evidence="1 12">Cell outer membrane</location>
        <topology evidence="1 12">Multi-pass membrane protein</topology>
    </subcellularLocation>
</comment>
<dbReference type="Pfam" id="PF00593">
    <property type="entry name" value="TonB_dep_Rec_b-barrel"/>
    <property type="match status" value="1"/>
</dbReference>
<evidence type="ECO:0000259" key="16">
    <source>
        <dbReference type="Pfam" id="PF07715"/>
    </source>
</evidence>
<evidence type="ECO:0000256" key="12">
    <source>
        <dbReference type="PROSITE-ProRule" id="PRU01360"/>
    </source>
</evidence>
<evidence type="ECO:0000259" key="15">
    <source>
        <dbReference type="Pfam" id="PF00593"/>
    </source>
</evidence>
<keyword evidence="8" id="KW-0406">Ion transport</keyword>
<evidence type="ECO:0000313" key="18">
    <source>
        <dbReference type="Proteomes" id="UP000256561"/>
    </source>
</evidence>
<feature type="domain" description="TonB-dependent receptor-like beta-barrel" evidence="15">
    <location>
        <begin position="338"/>
        <end position="764"/>
    </location>
</feature>
<evidence type="ECO:0000256" key="2">
    <source>
        <dbReference type="ARBA" id="ARBA00022448"/>
    </source>
</evidence>
<protein>
    <submittedName>
        <fullName evidence="17">TonB-dependent receptor</fullName>
    </submittedName>
</protein>
<evidence type="ECO:0000256" key="11">
    <source>
        <dbReference type="ARBA" id="ARBA00023237"/>
    </source>
</evidence>
<feature type="signal peptide" evidence="14">
    <location>
        <begin position="1"/>
        <end position="29"/>
    </location>
</feature>
<evidence type="ECO:0000256" key="9">
    <source>
        <dbReference type="ARBA" id="ARBA00023077"/>
    </source>
</evidence>
<evidence type="ECO:0000256" key="1">
    <source>
        <dbReference type="ARBA" id="ARBA00004571"/>
    </source>
</evidence>
<keyword evidence="11 12" id="KW-0998">Cell outer membrane</keyword>
<dbReference type="Gene3D" id="2.40.170.20">
    <property type="entry name" value="TonB-dependent receptor, beta-barrel domain"/>
    <property type="match status" value="1"/>
</dbReference>
<dbReference type="Gene3D" id="2.170.130.10">
    <property type="entry name" value="TonB-dependent receptor, plug domain"/>
    <property type="match status" value="1"/>
</dbReference>
<keyword evidence="4" id="KW-0410">Iron transport</keyword>
<dbReference type="InterPro" id="IPR036942">
    <property type="entry name" value="Beta-barrel_TonB_sf"/>
</dbReference>
<evidence type="ECO:0000313" key="17">
    <source>
        <dbReference type="EMBL" id="RDV27529.1"/>
    </source>
</evidence>
<proteinExistence type="inferred from homology"/>
<gene>
    <name evidence="17" type="ORF">DXV75_05745</name>
</gene>
<dbReference type="GO" id="GO:0009279">
    <property type="term" value="C:cell outer membrane"/>
    <property type="evidence" value="ECO:0007669"/>
    <property type="project" value="UniProtKB-SubCell"/>
</dbReference>
<evidence type="ECO:0000256" key="3">
    <source>
        <dbReference type="ARBA" id="ARBA00022452"/>
    </source>
</evidence>
<evidence type="ECO:0000256" key="4">
    <source>
        <dbReference type="ARBA" id="ARBA00022496"/>
    </source>
</evidence>
<keyword evidence="7" id="KW-0408">Iron</keyword>
<dbReference type="SUPFAM" id="SSF56935">
    <property type="entry name" value="Porins"/>
    <property type="match status" value="1"/>
</dbReference>
<comment type="similarity">
    <text evidence="12 13">Belongs to the TonB-dependent receptor family.</text>
</comment>
<accession>A0A3D8MC13</accession>
<keyword evidence="17" id="KW-0675">Receptor</keyword>
<dbReference type="InterPro" id="IPR037066">
    <property type="entry name" value="Plug_dom_sf"/>
</dbReference>
<keyword evidence="5 12" id="KW-0812">Transmembrane</keyword>
<dbReference type="InterPro" id="IPR000531">
    <property type="entry name" value="Beta-barrel_TonB"/>
</dbReference>
<organism evidence="17 18">
    <name type="scientific">Alteromonas aestuariivivens</name>
    <dbReference type="NCBI Taxonomy" id="1938339"/>
    <lineage>
        <taxon>Bacteria</taxon>
        <taxon>Pseudomonadati</taxon>
        <taxon>Pseudomonadota</taxon>
        <taxon>Gammaproteobacteria</taxon>
        <taxon>Alteromonadales</taxon>
        <taxon>Alteromonadaceae</taxon>
        <taxon>Alteromonas/Salinimonas group</taxon>
        <taxon>Alteromonas</taxon>
    </lineage>
</organism>
<evidence type="ECO:0000256" key="6">
    <source>
        <dbReference type="ARBA" id="ARBA00022729"/>
    </source>
</evidence>
<evidence type="ECO:0000256" key="14">
    <source>
        <dbReference type="SAM" id="SignalP"/>
    </source>
</evidence>
<sequence length="799" mass="86820">MTHSTFTKSPLARAVTLGLMVLLPGQALAQEAESKAAQEGAIEKIEVTGSLGSLPGQDVEAVFGFGKSILETPRSASTISDLQMERFNVSDIDELVAFAPGTFTQSFFGVAGSLDVRGTPGEVYFRGVRRLDNPGNYPTPIGASSSVDIVRGPASPIYGPAKIGGYLNFNPKSAKVGRGAYIEEPTGAMSYTTGSWDKNIVSAEVGGPGKVTGKDFGYYIYAEVENSDSYYRNSKTDQSVVQAAFDMELTDSLSIEFGGMYHKYDGNQNAGWNRLTQDLIDHGTYITGDAKPLDANGDGSIDHFEYFAGGLFVGGIDAQTEDGSSFGDSLALVNVGTTKLGRDQTLIAADDVLANEVTTLYFDTIYYSDSGWEVKNQLFYESYENLNENAYGFSQFHDAFVVEDKIVVATEFETDSLYAQFQISPSVRYTDFESGDDFINEYFDRRDLTGPSTALDRRLLATRAGWGYSNYDKGNYLNLGLAAMTDLTWESGLSLVLGVRYDSVDVESTTPGGITLFDGDEDITAEDKEDGISWNASISYKTPFGLIPYITAAEQVTIVAGQGANIDVENIPGGYFDTSELFEYGVKGSFLDDSLYFALSIYEQERTDINAQSSVTNNTTNNEGTEFELRWVVNEQLVLTAVYTNIEVTNLTVLDGGGFQFGFFGAEDFPNIDDPSIFFGGTPNGNTAYANTGAVKAGIPENTYGLTATYDFQNGYAASVSVIDVDEVASGFSGAVTLPSYTLVNAGLSYQTESWGVNLTVKNLTNEEYFRSNFPDLFGTAIVLPELPRHWNAKFNYKF</sequence>
<dbReference type="PROSITE" id="PS52016">
    <property type="entry name" value="TONB_DEPENDENT_REC_3"/>
    <property type="match status" value="1"/>
</dbReference>
<evidence type="ECO:0000256" key="8">
    <source>
        <dbReference type="ARBA" id="ARBA00023065"/>
    </source>
</evidence>
<dbReference type="InterPro" id="IPR012910">
    <property type="entry name" value="Plug_dom"/>
</dbReference>
<dbReference type="AlphaFoldDB" id="A0A3D8MC13"/>
<dbReference type="InterPro" id="IPR018247">
    <property type="entry name" value="EF_Hand_1_Ca_BS"/>
</dbReference>
<keyword evidence="3 12" id="KW-1134">Transmembrane beta strand</keyword>
<dbReference type="EMBL" id="QRHA01000003">
    <property type="protein sequence ID" value="RDV27529.1"/>
    <property type="molecule type" value="Genomic_DNA"/>
</dbReference>
<dbReference type="RefSeq" id="WP_115592428.1">
    <property type="nucleotide sequence ID" value="NZ_QRHA01000003.1"/>
</dbReference>
<feature type="chain" id="PRO_5017785676" evidence="14">
    <location>
        <begin position="30"/>
        <end position="799"/>
    </location>
</feature>
<comment type="caution">
    <text evidence="17">The sequence shown here is derived from an EMBL/GenBank/DDBJ whole genome shotgun (WGS) entry which is preliminary data.</text>
</comment>
<dbReference type="Pfam" id="PF07715">
    <property type="entry name" value="Plug"/>
    <property type="match status" value="1"/>
</dbReference>
<keyword evidence="18" id="KW-1185">Reference proteome</keyword>
<name>A0A3D8MC13_9ALTE</name>
<dbReference type="PANTHER" id="PTHR32552:SF68">
    <property type="entry name" value="FERRICHROME OUTER MEMBRANE TRANSPORTER_PHAGE RECEPTOR"/>
    <property type="match status" value="1"/>
</dbReference>